<evidence type="ECO:0000313" key="2">
    <source>
        <dbReference type="Proteomes" id="UP001283361"/>
    </source>
</evidence>
<dbReference type="Pfam" id="PF15000">
    <property type="entry name" value="TUSC2"/>
    <property type="match status" value="1"/>
</dbReference>
<reference evidence="1" key="1">
    <citation type="journal article" date="2023" name="G3 (Bethesda)">
        <title>A reference genome for the long-term kleptoplast-retaining sea slug Elysia crispata morphotype clarki.</title>
        <authorList>
            <person name="Eastman K.E."/>
            <person name="Pendleton A.L."/>
            <person name="Shaikh M.A."/>
            <person name="Suttiyut T."/>
            <person name="Ogas R."/>
            <person name="Tomko P."/>
            <person name="Gavelis G."/>
            <person name="Widhalm J.R."/>
            <person name="Wisecaver J.H."/>
        </authorList>
    </citation>
    <scope>NUCLEOTIDE SEQUENCE</scope>
    <source>
        <strain evidence="1">ECLA1</strain>
    </source>
</reference>
<gene>
    <name evidence="1" type="ORF">RRG08_013634</name>
</gene>
<sequence length="122" mass="13804">MGQSASNVSKFISYPFSWMRGSDKRSDMGKDLVPRGASVFVFKRKGSMYFDEDGDLAHEFYCEVADRKTKKVVMQRVSHNLVPQGDVDLPYPRLHGDLPMIVFETTNMPGNYYVHSLGQSSS</sequence>
<dbReference type="GO" id="GO:0005739">
    <property type="term" value="C:mitochondrion"/>
    <property type="evidence" value="ECO:0007669"/>
    <property type="project" value="TreeGrafter"/>
</dbReference>
<dbReference type="AlphaFoldDB" id="A0AAE1A1Q3"/>
<dbReference type="GO" id="GO:0051881">
    <property type="term" value="P:regulation of mitochondrial membrane potential"/>
    <property type="evidence" value="ECO:0007669"/>
    <property type="project" value="TreeGrafter"/>
</dbReference>
<organism evidence="1 2">
    <name type="scientific">Elysia crispata</name>
    <name type="common">lettuce slug</name>
    <dbReference type="NCBI Taxonomy" id="231223"/>
    <lineage>
        <taxon>Eukaryota</taxon>
        <taxon>Metazoa</taxon>
        <taxon>Spiralia</taxon>
        <taxon>Lophotrochozoa</taxon>
        <taxon>Mollusca</taxon>
        <taxon>Gastropoda</taxon>
        <taxon>Heterobranchia</taxon>
        <taxon>Euthyneura</taxon>
        <taxon>Panpulmonata</taxon>
        <taxon>Sacoglossa</taxon>
        <taxon>Placobranchoidea</taxon>
        <taxon>Plakobranchidae</taxon>
        <taxon>Elysia</taxon>
    </lineage>
</organism>
<dbReference type="InterPro" id="IPR029393">
    <property type="entry name" value="FUS1"/>
</dbReference>
<dbReference type="EMBL" id="JAWDGP010002817">
    <property type="protein sequence ID" value="KAK3779678.1"/>
    <property type="molecule type" value="Genomic_DNA"/>
</dbReference>
<keyword evidence="2" id="KW-1185">Reference proteome</keyword>
<name>A0AAE1A1Q3_9GAST</name>
<proteinExistence type="predicted"/>
<accession>A0AAE1A1Q3</accession>
<evidence type="ECO:0000313" key="1">
    <source>
        <dbReference type="EMBL" id="KAK3779678.1"/>
    </source>
</evidence>
<dbReference type="Proteomes" id="UP001283361">
    <property type="component" value="Unassembled WGS sequence"/>
</dbReference>
<dbReference type="PANTHER" id="PTHR15453:SF8">
    <property type="entry name" value="TUMOR SUPPRESSOR CANDIDATE 2"/>
    <property type="match status" value="1"/>
</dbReference>
<protein>
    <submittedName>
        <fullName evidence="1">Uncharacterized protein</fullName>
    </submittedName>
</protein>
<comment type="caution">
    <text evidence="1">The sequence shown here is derived from an EMBL/GenBank/DDBJ whole genome shotgun (WGS) entry which is preliminary data.</text>
</comment>
<dbReference type="PANTHER" id="PTHR15453">
    <property type="entry name" value="TUMOR SUPPRESSOR CANDIDATE 2"/>
    <property type="match status" value="1"/>
</dbReference>